<dbReference type="AlphaFoldDB" id="A0A0H1BH40"/>
<gene>
    <name evidence="1" type="ORF">EMPG_14285</name>
</gene>
<reference evidence="2" key="1">
    <citation type="journal article" date="2015" name="PLoS Genet.">
        <title>The dynamic genome and transcriptome of the human fungal pathogen Blastomyces and close relative Emmonsia.</title>
        <authorList>
            <person name="Munoz J.F."/>
            <person name="Gauthier G.M."/>
            <person name="Desjardins C.A."/>
            <person name="Gallo J.E."/>
            <person name="Holder J."/>
            <person name="Sullivan T.D."/>
            <person name="Marty A.J."/>
            <person name="Carmen J.C."/>
            <person name="Chen Z."/>
            <person name="Ding L."/>
            <person name="Gujja S."/>
            <person name="Magrini V."/>
            <person name="Misas E."/>
            <person name="Mitreva M."/>
            <person name="Priest M."/>
            <person name="Saif S."/>
            <person name="Whiston E.A."/>
            <person name="Young S."/>
            <person name="Zeng Q."/>
            <person name="Goldman W.E."/>
            <person name="Mardis E.R."/>
            <person name="Taylor J.W."/>
            <person name="McEwen J.G."/>
            <person name="Clay O.K."/>
            <person name="Klein B.S."/>
            <person name="Cuomo C.A."/>
        </authorList>
    </citation>
    <scope>NUCLEOTIDE SEQUENCE [LARGE SCALE GENOMIC DNA]</scope>
    <source>
        <strain evidence="2">UAMH 139</strain>
    </source>
</reference>
<evidence type="ECO:0000313" key="1">
    <source>
        <dbReference type="EMBL" id="KLJ10337.1"/>
    </source>
</evidence>
<keyword evidence="2" id="KW-1185">Reference proteome</keyword>
<comment type="caution">
    <text evidence="1">The sequence shown here is derived from an EMBL/GenBank/DDBJ whole genome shotgun (WGS) entry which is preliminary data.</text>
</comment>
<feature type="non-terminal residue" evidence="1">
    <location>
        <position position="1"/>
    </location>
</feature>
<proteinExistence type="predicted"/>
<organism evidence="1 2">
    <name type="scientific">Blastomyces silverae</name>
    <dbReference type="NCBI Taxonomy" id="2060906"/>
    <lineage>
        <taxon>Eukaryota</taxon>
        <taxon>Fungi</taxon>
        <taxon>Dikarya</taxon>
        <taxon>Ascomycota</taxon>
        <taxon>Pezizomycotina</taxon>
        <taxon>Eurotiomycetes</taxon>
        <taxon>Eurotiomycetidae</taxon>
        <taxon>Onygenales</taxon>
        <taxon>Ajellomycetaceae</taxon>
        <taxon>Blastomyces</taxon>
    </lineage>
</organism>
<sequence length="62" mass="7102">NTSIFSELTIEIENALTFIRNISSVRKTLVRDYSETEDLSINSKIADLSILRNLIHTKTFSE</sequence>
<name>A0A0H1BH40_9EURO</name>
<dbReference type="EMBL" id="LDEV01002073">
    <property type="protein sequence ID" value="KLJ10337.1"/>
    <property type="molecule type" value="Genomic_DNA"/>
</dbReference>
<evidence type="ECO:0000313" key="2">
    <source>
        <dbReference type="Proteomes" id="UP000053573"/>
    </source>
</evidence>
<accession>A0A0H1BH40</accession>
<dbReference type="Proteomes" id="UP000053573">
    <property type="component" value="Unassembled WGS sequence"/>
</dbReference>
<dbReference type="OrthoDB" id="4190987at2759"/>
<protein>
    <submittedName>
        <fullName evidence="1">Uncharacterized protein</fullName>
    </submittedName>
</protein>